<dbReference type="AlphaFoldDB" id="A0A6M0S0R6"/>
<evidence type="ECO:0000259" key="2">
    <source>
        <dbReference type="Pfam" id="PF13588"/>
    </source>
</evidence>
<dbReference type="RefSeq" id="WP_163660074.1">
    <property type="nucleotide sequence ID" value="NZ_QZCE01000001.1"/>
</dbReference>
<accession>A0A6M0S0R6</accession>
<reference evidence="3 4" key="1">
    <citation type="journal article" date="2020" name="Microb. Ecol.">
        <title>Ecogenomics of the Marine Benthic Filamentous Cyanobacterium Adonisia.</title>
        <authorList>
            <person name="Walter J.M."/>
            <person name="Coutinho F.H."/>
            <person name="Leomil L."/>
            <person name="Hargreaves P.I."/>
            <person name="Campeao M.E."/>
            <person name="Vieira V.V."/>
            <person name="Silva B.S."/>
            <person name="Fistarol G.O."/>
            <person name="Salomon P.S."/>
            <person name="Sawabe T."/>
            <person name="Mino S."/>
            <person name="Hosokawa M."/>
            <person name="Miyashita H."/>
            <person name="Maruyama F."/>
            <person name="van Verk M.C."/>
            <person name="Dutilh B.E."/>
            <person name="Thompson C.C."/>
            <person name="Thompson F.L."/>
        </authorList>
    </citation>
    <scope>NUCLEOTIDE SEQUENCE [LARGE SCALE GENOMIC DNA]</scope>
    <source>
        <strain evidence="3 4">CCMR0082</strain>
    </source>
</reference>
<feature type="region of interest" description="Disordered" evidence="1">
    <location>
        <begin position="56"/>
        <end position="84"/>
    </location>
</feature>
<dbReference type="Proteomes" id="UP000473574">
    <property type="component" value="Unassembled WGS sequence"/>
</dbReference>
<sequence length="312" mass="34937">MTSEYIGVTACDECGSRFKLSERHRKLLNKPARCPKCKSMFQLTLVAPTPLEQASLDGAKADEPSQSTEPPTSKKRRRTKSEIRQESIDSICQGFRQMHSRLASISEAKKSSEEQVRIWVIDALTDVLGYDRDGEIDTEVRALGQRVDVVLKQDDHVFLVIECKNIRSKLGNKVVDQVAAYATSLSSKWAAITNGQIWKLYQVTPQKGKEPKVIEIFDIALLDEDGVSEVDAECLYLLTSKAVFGGDLEKKRHFISCTSKKRILKALASERVIKALRLELGSSYEEENEQRVNLTNDDVSGVLEDMLGLAEL</sequence>
<dbReference type="GO" id="GO:0003676">
    <property type="term" value="F:nucleic acid binding"/>
    <property type="evidence" value="ECO:0007669"/>
    <property type="project" value="InterPro"/>
</dbReference>
<evidence type="ECO:0000313" key="4">
    <source>
        <dbReference type="Proteomes" id="UP000473574"/>
    </source>
</evidence>
<proteinExistence type="predicted"/>
<dbReference type="InterPro" id="IPR011856">
    <property type="entry name" value="tRNA_endonuc-like_dom_sf"/>
</dbReference>
<name>A0A6M0S0R6_9CYAN</name>
<gene>
    <name evidence="3" type="ORF">D0962_04220</name>
</gene>
<keyword evidence="3" id="KW-0255">Endonuclease</keyword>
<keyword evidence="3" id="KW-0378">Hydrolase</keyword>
<evidence type="ECO:0000313" key="3">
    <source>
        <dbReference type="EMBL" id="NEZ61986.1"/>
    </source>
</evidence>
<protein>
    <submittedName>
        <fullName evidence="3">Type IV restriction endonuclease</fullName>
    </submittedName>
</protein>
<feature type="domain" description="Type I restriction enzyme R protein N-terminal" evidence="2">
    <location>
        <begin position="113"/>
        <end position="209"/>
    </location>
</feature>
<comment type="caution">
    <text evidence="3">The sequence shown here is derived from an EMBL/GenBank/DDBJ whole genome shotgun (WGS) entry which is preliminary data.</text>
</comment>
<dbReference type="InterPro" id="IPR029464">
    <property type="entry name" value="HSDR_N"/>
</dbReference>
<evidence type="ECO:0000256" key="1">
    <source>
        <dbReference type="SAM" id="MobiDB-lite"/>
    </source>
</evidence>
<organism evidence="3 4">
    <name type="scientific">Adonisia turfae CCMR0082</name>
    <dbReference type="NCBI Taxonomy" id="2304604"/>
    <lineage>
        <taxon>Bacteria</taxon>
        <taxon>Bacillati</taxon>
        <taxon>Cyanobacteriota</taxon>
        <taxon>Adonisia</taxon>
        <taxon>Adonisia turfae</taxon>
    </lineage>
</organism>
<keyword evidence="3" id="KW-0540">Nuclease</keyword>
<dbReference type="Pfam" id="PF13588">
    <property type="entry name" value="HSDR_N_2"/>
    <property type="match status" value="1"/>
</dbReference>
<dbReference type="EMBL" id="QZCE01000001">
    <property type="protein sequence ID" value="NEZ61986.1"/>
    <property type="molecule type" value="Genomic_DNA"/>
</dbReference>
<dbReference type="Gene3D" id="3.40.1350.10">
    <property type="match status" value="1"/>
</dbReference>
<dbReference type="GO" id="GO:0004519">
    <property type="term" value="F:endonuclease activity"/>
    <property type="evidence" value="ECO:0007669"/>
    <property type="project" value="UniProtKB-KW"/>
</dbReference>